<protein>
    <submittedName>
        <fullName evidence="4">DNA-binding response regulator</fullName>
    </submittedName>
</protein>
<proteinExistence type="predicted"/>
<dbReference type="GO" id="GO:0003677">
    <property type="term" value="F:DNA binding"/>
    <property type="evidence" value="ECO:0007669"/>
    <property type="project" value="UniProtKB-KW"/>
</dbReference>
<evidence type="ECO:0000259" key="3">
    <source>
        <dbReference type="PROSITE" id="PS50930"/>
    </source>
</evidence>
<keyword evidence="1" id="KW-0597">Phosphoprotein</keyword>
<feature type="domain" description="Response regulatory" evidence="2">
    <location>
        <begin position="4"/>
        <end position="117"/>
    </location>
</feature>
<dbReference type="SUPFAM" id="SSF52172">
    <property type="entry name" value="CheY-like"/>
    <property type="match status" value="1"/>
</dbReference>
<evidence type="ECO:0000259" key="2">
    <source>
        <dbReference type="PROSITE" id="PS50110"/>
    </source>
</evidence>
<sequence>MAMKLLVIEDEKRMFNQLRKMLLKIEPNVVIEGPVTSVAELREILEDGNRYDLILSDVRINGGTCFNAFEKQKPTVPVIFITAYDEYALKAFRNNGVAYVQKPVEEDELKEAMEKARKMLSPQEDITRLLAMLQPQTPKYRERFLIPKGDQFQIVNSFSISHFDVDGKNTIAYLEDGTSVHISESMNELEAELDPKMFFRCSRQHIINIEDIVKMESTWNAKLILRLRRYPEKDFEVSRDRVKELKEKLNQ</sequence>
<accession>A0AA92T393</accession>
<evidence type="ECO:0000313" key="4">
    <source>
        <dbReference type="EMBL" id="RGN08890.1"/>
    </source>
</evidence>
<dbReference type="PROSITE" id="PS50110">
    <property type="entry name" value="RESPONSE_REGULATORY"/>
    <property type="match status" value="1"/>
</dbReference>
<dbReference type="Gene3D" id="3.40.50.2300">
    <property type="match status" value="1"/>
</dbReference>
<keyword evidence="4" id="KW-0238">DNA-binding</keyword>
<gene>
    <name evidence="4" type="ORF">DXB80_08355</name>
</gene>
<dbReference type="InterPro" id="IPR046947">
    <property type="entry name" value="LytR-like"/>
</dbReference>
<evidence type="ECO:0000256" key="1">
    <source>
        <dbReference type="PROSITE-ProRule" id="PRU00169"/>
    </source>
</evidence>
<name>A0AA92T393_9BACT</name>
<dbReference type="Gene3D" id="2.40.50.1020">
    <property type="entry name" value="LytTr DNA-binding domain"/>
    <property type="match status" value="1"/>
</dbReference>
<dbReference type="SMART" id="SM00850">
    <property type="entry name" value="LytTR"/>
    <property type="match status" value="1"/>
</dbReference>
<dbReference type="Pfam" id="PF00072">
    <property type="entry name" value="Response_reg"/>
    <property type="match status" value="1"/>
</dbReference>
<dbReference type="InterPro" id="IPR011006">
    <property type="entry name" value="CheY-like_superfamily"/>
</dbReference>
<dbReference type="EMBL" id="QSUC01000019">
    <property type="protein sequence ID" value="RGN08890.1"/>
    <property type="molecule type" value="Genomic_DNA"/>
</dbReference>
<organism evidence="4 5">
    <name type="scientific">Segatella copri</name>
    <dbReference type="NCBI Taxonomy" id="165179"/>
    <lineage>
        <taxon>Bacteria</taxon>
        <taxon>Pseudomonadati</taxon>
        <taxon>Bacteroidota</taxon>
        <taxon>Bacteroidia</taxon>
        <taxon>Bacteroidales</taxon>
        <taxon>Prevotellaceae</taxon>
        <taxon>Segatella</taxon>
    </lineage>
</organism>
<feature type="modified residue" description="4-aspartylphosphate" evidence="1">
    <location>
        <position position="57"/>
    </location>
</feature>
<dbReference type="InterPro" id="IPR007492">
    <property type="entry name" value="LytTR_DNA-bd_dom"/>
</dbReference>
<feature type="domain" description="HTH LytTR-type" evidence="3">
    <location>
        <begin position="144"/>
        <end position="251"/>
    </location>
</feature>
<dbReference type="InterPro" id="IPR001789">
    <property type="entry name" value="Sig_transdc_resp-reg_receiver"/>
</dbReference>
<dbReference type="Proteomes" id="UP000261245">
    <property type="component" value="Unassembled WGS sequence"/>
</dbReference>
<evidence type="ECO:0000313" key="5">
    <source>
        <dbReference type="Proteomes" id="UP000261245"/>
    </source>
</evidence>
<dbReference type="AlphaFoldDB" id="A0AA92T393"/>
<reference evidence="4 5" key="1">
    <citation type="submission" date="2018-08" db="EMBL/GenBank/DDBJ databases">
        <title>A genome reference for cultivated species of the human gut microbiota.</title>
        <authorList>
            <person name="Zou Y."/>
            <person name="Xue W."/>
            <person name="Luo G."/>
        </authorList>
    </citation>
    <scope>NUCLEOTIDE SEQUENCE [LARGE SCALE GENOMIC DNA]</scope>
    <source>
        <strain evidence="4 5">OM06-11</strain>
    </source>
</reference>
<dbReference type="SMART" id="SM00448">
    <property type="entry name" value="REC"/>
    <property type="match status" value="1"/>
</dbReference>
<comment type="caution">
    <text evidence="4">The sequence shown here is derived from an EMBL/GenBank/DDBJ whole genome shotgun (WGS) entry which is preliminary data.</text>
</comment>
<dbReference type="Pfam" id="PF04397">
    <property type="entry name" value="LytTR"/>
    <property type="match status" value="1"/>
</dbReference>
<dbReference type="PANTHER" id="PTHR37299:SF1">
    <property type="entry name" value="STAGE 0 SPORULATION PROTEIN A HOMOLOG"/>
    <property type="match status" value="1"/>
</dbReference>
<dbReference type="PANTHER" id="PTHR37299">
    <property type="entry name" value="TRANSCRIPTIONAL REGULATOR-RELATED"/>
    <property type="match status" value="1"/>
</dbReference>
<dbReference type="PROSITE" id="PS50930">
    <property type="entry name" value="HTH_LYTTR"/>
    <property type="match status" value="1"/>
</dbReference>
<dbReference type="GO" id="GO:0000156">
    <property type="term" value="F:phosphorelay response regulator activity"/>
    <property type="evidence" value="ECO:0007669"/>
    <property type="project" value="InterPro"/>
</dbReference>